<keyword evidence="12" id="KW-1185">Reference proteome</keyword>
<keyword evidence="6" id="KW-0325">Glycoprotein</keyword>
<feature type="signal peptide" evidence="10">
    <location>
        <begin position="1"/>
        <end position="21"/>
    </location>
</feature>
<dbReference type="EMBL" id="JAGPXD010000003">
    <property type="protein sequence ID" value="KAH7361722.1"/>
    <property type="molecule type" value="Genomic_DNA"/>
</dbReference>
<dbReference type="InterPro" id="IPR000743">
    <property type="entry name" value="Glyco_hydro_28"/>
</dbReference>
<dbReference type="GO" id="GO:0005975">
    <property type="term" value="P:carbohydrate metabolic process"/>
    <property type="evidence" value="ECO:0007669"/>
    <property type="project" value="InterPro"/>
</dbReference>
<dbReference type="GO" id="GO:0071555">
    <property type="term" value="P:cell wall organization"/>
    <property type="evidence" value="ECO:0007669"/>
    <property type="project" value="UniProtKB-KW"/>
</dbReference>
<feature type="chain" id="PRO_5035473041" evidence="10">
    <location>
        <begin position="22"/>
        <end position="441"/>
    </location>
</feature>
<evidence type="ECO:0000256" key="5">
    <source>
        <dbReference type="ARBA" id="ARBA00022801"/>
    </source>
</evidence>
<comment type="caution">
    <text evidence="11">The sequence shown here is derived from an EMBL/GenBank/DDBJ whole genome shotgun (WGS) entry which is preliminary data.</text>
</comment>
<comment type="subcellular location">
    <subcellularLocation>
        <location evidence="1">Secreted</location>
    </subcellularLocation>
</comment>
<evidence type="ECO:0000256" key="7">
    <source>
        <dbReference type="ARBA" id="ARBA00023295"/>
    </source>
</evidence>
<evidence type="ECO:0000256" key="3">
    <source>
        <dbReference type="ARBA" id="ARBA00022525"/>
    </source>
</evidence>
<dbReference type="Gene3D" id="2.160.20.10">
    <property type="entry name" value="Single-stranded right-handed beta-helix, Pectin lyase-like"/>
    <property type="match status" value="1"/>
</dbReference>
<dbReference type="InterPro" id="IPR012334">
    <property type="entry name" value="Pectin_lyas_fold"/>
</dbReference>
<dbReference type="PANTHER" id="PTHR31736:SF8">
    <property type="entry name" value="PUTATIVE (AFU_ORTHOLOGUE AFUA_7G06410)-RELATED"/>
    <property type="match status" value="1"/>
</dbReference>
<reference evidence="11" key="1">
    <citation type="journal article" date="2021" name="Nat. Commun.">
        <title>Genetic determinants of endophytism in the Arabidopsis root mycobiome.</title>
        <authorList>
            <person name="Mesny F."/>
            <person name="Miyauchi S."/>
            <person name="Thiergart T."/>
            <person name="Pickel B."/>
            <person name="Atanasova L."/>
            <person name="Karlsson M."/>
            <person name="Huettel B."/>
            <person name="Barry K.W."/>
            <person name="Haridas S."/>
            <person name="Chen C."/>
            <person name="Bauer D."/>
            <person name="Andreopoulos W."/>
            <person name="Pangilinan J."/>
            <person name="LaButti K."/>
            <person name="Riley R."/>
            <person name="Lipzen A."/>
            <person name="Clum A."/>
            <person name="Drula E."/>
            <person name="Henrissat B."/>
            <person name="Kohler A."/>
            <person name="Grigoriev I.V."/>
            <person name="Martin F.M."/>
            <person name="Hacquard S."/>
        </authorList>
    </citation>
    <scope>NUCLEOTIDE SEQUENCE</scope>
    <source>
        <strain evidence="11">MPI-CAGE-AT-0016</strain>
    </source>
</reference>
<evidence type="ECO:0000313" key="11">
    <source>
        <dbReference type="EMBL" id="KAH7361722.1"/>
    </source>
</evidence>
<evidence type="ECO:0000256" key="9">
    <source>
        <dbReference type="RuleBase" id="RU361169"/>
    </source>
</evidence>
<evidence type="ECO:0000256" key="2">
    <source>
        <dbReference type="ARBA" id="ARBA00008834"/>
    </source>
</evidence>
<dbReference type="GO" id="GO:0004650">
    <property type="term" value="F:polygalacturonase activity"/>
    <property type="evidence" value="ECO:0007669"/>
    <property type="project" value="InterPro"/>
</dbReference>
<comment type="similarity">
    <text evidence="2 9">Belongs to the glycosyl hydrolase 28 family.</text>
</comment>
<keyword evidence="7 9" id="KW-0326">Glycosidase</keyword>
<evidence type="ECO:0000256" key="1">
    <source>
        <dbReference type="ARBA" id="ARBA00004613"/>
    </source>
</evidence>
<keyword evidence="4 10" id="KW-0732">Signal</keyword>
<accession>A0A8K0X2L0</accession>
<dbReference type="OrthoDB" id="187139at2759"/>
<keyword evidence="8" id="KW-0961">Cell wall biogenesis/degradation</keyword>
<dbReference type="SUPFAM" id="SSF51126">
    <property type="entry name" value="Pectin lyase-like"/>
    <property type="match status" value="1"/>
</dbReference>
<dbReference type="AlphaFoldDB" id="A0A8K0X2L0"/>
<gene>
    <name evidence="11" type="ORF">B0T11DRAFT_305570</name>
</gene>
<evidence type="ECO:0000313" key="12">
    <source>
        <dbReference type="Proteomes" id="UP000813385"/>
    </source>
</evidence>
<dbReference type="GO" id="GO:0005576">
    <property type="term" value="C:extracellular region"/>
    <property type="evidence" value="ECO:0007669"/>
    <property type="project" value="UniProtKB-SubCell"/>
</dbReference>
<keyword evidence="5 9" id="KW-0378">Hydrolase</keyword>
<evidence type="ECO:0000256" key="4">
    <source>
        <dbReference type="ARBA" id="ARBA00022729"/>
    </source>
</evidence>
<protein>
    <submittedName>
        <fullName evidence="11">Polygalacturonase</fullName>
    </submittedName>
</protein>
<evidence type="ECO:0000256" key="10">
    <source>
        <dbReference type="SAM" id="SignalP"/>
    </source>
</evidence>
<dbReference type="Pfam" id="PF00295">
    <property type="entry name" value="Glyco_hydro_28"/>
    <property type="match status" value="1"/>
</dbReference>
<evidence type="ECO:0000256" key="8">
    <source>
        <dbReference type="ARBA" id="ARBA00023316"/>
    </source>
</evidence>
<dbReference type="InterPro" id="IPR011050">
    <property type="entry name" value="Pectin_lyase_fold/virulence"/>
</dbReference>
<evidence type="ECO:0000256" key="6">
    <source>
        <dbReference type="ARBA" id="ARBA00023180"/>
    </source>
</evidence>
<dbReference type="PANTHER" id="PTHR31736">
    <property type="match status" value="1"/>
</dbReference>
<dbReference type="Proteomes" id="UP000813385">
    <property type="component" value="Unassembled WGS sequence"/>
</dbReference>
<keyword evidence="3" id="KW-0964">Secreted</keyword>
<proteinExistence type="inferred from homology"/>
<organism evidence="11 12">
    <name type="scientific">Plectosphaerella cucumerina</name>
    <dbReference type="NCBI Taxonomy" id="40658"/>
    <lineage>
        <taxon>Eukaryota</taxon>
        <taxon>Fungi</taxon>
        <taxon>Dikarya</taxon>
        <taxon>Ascomycota</taxon>
        <taxon>Pezizomycotina</taxon>
        <taxon>Sordariomycetes</taxon>
        <taxon>Hypocreomycetidae</taxon>
        <taxon>Glomerellales</taxon>
        <taxon>Plectosphaerellaceae</taxon>
        <taxon>Plectosphaerella</taxon>
    </lineage>
</organism>
<sequence length="441" mass="48530">MKSSCLALLSICLAQLPSALGSPGPGSLVEAQEPQWHRHNTKYGHRCVVPANDDGTDDSPAIIEAFKKCRKNSVIVFKNTTYNIEKAIAVKDLHNVNVDIKGTLLWSKDIQYWLANSLPIGPGVDQESYPPAAYQNQTTAMILGGKRLWVEGHGYGTFDGNGQTWYDFIRGESNYPNRPHALVVTAEDSYFHGLRFVQPQMWTVTIVGSKKVLLEDIYVNATSSNRNPARNTDGANTMFSDRITFRRWTIQNGDDCIAAKANSTNILIEDSVFHEGQGVAIGSIGQYFDRFETVENVTARNIVAHGSRYIGRIKTWTGEQNDWPPNGGGGGIGYVKNISWDNITVHDGERAPLVINQCYTNVQLANCSTSTFDISDISYTNIRGTIRSGNMAEFQCSRSHGGCDDISMAGIDLQNIAVDPPVASTRYRCSNVNAPEGFTCN</sequence>
<name>A0A8K0X2L0_9PEZI</name>